<dbReference type="CDD" id="cd01107">
    <property type="entry name" value="HTH_BmrR"/>
    <property type="match status" value="1"/>
</dbReference>
<reference evidence="3 4" key="1">
    <citation type="submission" date="2017-02" db="EMBL/GenBank/DDBJ databases">
        <authorList>
            <person name="Peterson S.W."/>
        </authorList>
    </citation>
    <scope>NUCLEOTIDE SEQUENCE [LARGE SCALE GENOMIC DNA]</scope>
    <source>
        <strain evidence="3 4">ATCC 17233</strain>
    </source>
</reference>
<evidence type="ECO:0000256" key="1">
    <source>
        <dbReference type="ARBA" id="ARBA00023125"/>
    </source>
</evidence>
<dbReference type="AlphaFoldDB" id="A0A1T4NYK2"/>
<keyword evidence="1 3" id="KW-0238">DNA-binding</keyword>
<dbReference type="GO" id="GO:0003700">
    <property type="term" value="F:DNA-binding transcription factor activity"/>
    <property type="evidence" value="ECO:0007669"/>
    <property type="project" value="InterPro"/>
</dbReference>
<dbReference type="PROSITE" id="PS50937">
    <property type="entry name" value="HTH_MERR_2"/>
    <property type="match status" value="1"/>
</dbReference>
<evidence type="ECO:0000313" key="3">
    <source>
        <dbReference type="EMBL" id="SJZ84106.1"/>
    </source>
</evidence>
<dbReference type="GO" id="GO:0003677">
    <property type="term" value="F:DNA binding"/>
    <property type="evidence" value="ECO:0007669"/>
    <property type="project" value="UniProtKB-KW"/>
</dbReference>
<dbReference type="RefSeq" id="WP_078787584.1">
    <property type="nucleotide sequence ID" value="NZ_FMTO01000009.1"/>
</dbReference>
<dbReference type="Pfam" id="PF13411">
    <property type="entry name" value="MerR_1"/>
    <property type="match status" value="1"/>
</dbReference>
<dbReference type="SMART" id="SM00871">
    <property type="entry name" value="AraC_E_bind"/>
    <property type="match status" value="1"/>
</dbReference>
<evidence type="ECO:0000259" key="2">
    <source>
        <dbReference type="PROSITE" id="PS50937"/>
    </source>
</evidence>
<dbReference type="Gene3D" id="1.10.1660.10">
    <property type="match status" value="1"/>
</dbReference>
<dbReference type="SUPFAM" id="SSF46955">
    <property type="entry name" value="Putative DNA-binding domain"/>
    <property type="match status" value="1"/>
</dbReference>
<dbReference type="InterPro" id="IPR000551">
    <property type="entry name" value="MerR-type_HTH_dom"/>
</dbReference>
<dbReference type="InterPro" id="IPR010499">
    <property type="entry name" value="AraC_E-bd"/>
</dbReference>
<organism evidence="3 4">
    <name type="scientific">Eubacterium ruminantium</name>
    <dbReference type="NCBI Taxonomy" id="42322"/>
    <lineage>
        <taxon>Bacteria</taxon>
        <taxon>Bacillati</taxon>
        <taxon>Bacillota</taxon>
        <taxon>Clostridia</taxon>
        <taxon>Eubacteriales</taxon>
        <taxon>Eubacteriaceae</taxon>
        <taxon>Eubacterium</taxon>
    </lineage>
</organism>
<dbReference type="Pfam" id="PF06445">
    <property type="entry name" value="GyrI-like"/>
    <property type="match status" value="1"/>
</dbReference>
<dbReference type="InterPro" id="IPR047057">
    <property type="entry name" value="MerR_fam"/>
</dbReference>
<dbReference type="SMART" id="SM00422">
    <property type="entry name" value="HTH_MERR"/>
    <property type="match status" value="1"/>
</dbReference>
<dbReference type="PROSITE" id="PS00552">
    <property type="entry name" value="HTH_MERR_1"/>
    <property type="match status" value="1"/>
</dbReference>
<evidence type="ECO:0000313" key="4">
    <source>
        <dbReference type="Proteomes" id="UP000189857"/>
    </source>
</evidence>
<feature type="domain" description="HTH merR-type" evidence="2">
    <location>
        <begin position="1"/>
        <end position="71"/>
    </location>
</feature>
<dbReference type="InterPro" id="IPR029442">
    <property type="entry name" value="GyrI-like"/>
</dbReference>
<keyword evidence="4" id="KW-1185">Reference proteome</keyword>
<name>A0A1T4NYK2_9FIRM</name>
<dbReference type="OrthoDB" id="9773308at2"/>
<dbReference type="InterPro" id="IPR011256">
    <property type="entry name" value="Reg_factor_effector_dom_sf"/>
</dbReference>
<dbReference type="Proteomes" id="UP000189857">
    <property type="component" value="Unassembled WGS sequence"/>
</dbReference>
<proteinExistence type="predicted"/>
<protein>
    <submittedName>
        <fullName evidence="3">DNA-binding transcriptional regulator, MerR family</fullName>
    </submittedName>
</protein>
<dbReference type="InterPro" id="IPR009061">
    <property type="entry name" value="DNA-bd_dom_put_sf"/>
</dbReference>
<dbReference type="EMBL" id="FUXA01000010">
    <property type="protein sequence ID" value="SJZ84106.1"/>
    <property type="molecule type" value="Genomic_DNA"/>
</dbReference>
<dbReference type="SUPFAM" id="SSF55136">
    <property type="entry name" value="Probable bacterial effector-binding domain"/>
    <property type="match status" value="1"/>
</dbReference>
<dbReference type="PANTHER" id="PTHR30204">
    <property type="entry name" value="REDOX-CYCLING DRUG-SENSING TRANSCRIPTIONAL ACTIVATOR SOXR"/>
    <property type="match status" value="1"/>
</dbReference>
<sequence>MLKIGEFSKLSRVSIRMLRYYDDIGLLKPAEIDDFTGYRYYREEQLFTIGRITSLKDMGFALADINKILESYDDKEKMDAFLSERQKELSKLSQETEYKLMLLETARKRLRKEQNMSFDVTVKTIPERYAATVQMVVPHYEDERMLWNTMMSECKNLVPADPCLAAAEFIDPEYKEENVEIIVWMTVNGSYNDTEHVKFKNLPAVKVASCIIKGSYDQMGEACATVASWIKENGYKMNGPMFNIYHVGPAQTQNPDEYVTEACFPFE</sequence>
<gene>
    <name evidence="3" type="ORF">SAMN02745110_01756</name>
</gene>
<dbReference type="Gene3D" id="3.20.80.10">
    <property type="entry name" value="Regulatory factor, effector binding domain"/>
    <property type="match status" value="1"/>
</dbReference>
<dbReference type="PANTHER" id="PTHR30204:SF97">
    <property type="entry name" value="MERR FAMILY REGULATORY PROTEIN"/>
    <property type="match status" value="1"/>
</dbReference>
<accession>A0A1T4NYK2</accession>